<proteinExistence type="predicted"/>
<name>A0A699TZ00_TANCI</name>
<dbReference type="EMBL" id="BKCJ011291772">
    <property type="protein sequence ID" value="GFD16215.1"/>
    <property type="molecule type" value="Genomic_DNA"/>
</dbReference>
<accession>A0A699TZ00</accession>
<organism evidence="1">
    <name type="scientific">Tanacetum cinerariifolium</name>
    <name type="common">Dalmatian daisy</name>
    <name type="synonym">Chrysanthemum cinerariifolium</name>
    <dbReference type="NCBI Taxonomy" id="118510"/>
    <lineage>
        <taxon>Eukaryota</taxon>
        <taxon>Viridiplantae</taxon>
        <taxon>Streptophyta</taxon>
        <taxon>Embryophyta</taxon>
        <taxon>Tracheophyta</taxon>
        <taxon>Spermatophyta</taxon>
        <taxon>Magnoliopsida</taxon>
        <taxon>eudicotyledons</taxon>
        <taxon>Gunneridae</taxon>
        <taxon>Pentapetalae</taxon>
        <taxon>asterids</taxon>
        <taxon>campanulids</taxon>
        <taxon>Asterales</taxon>
        <taxon>Asteraceae</taxon>
        <taxon>Asteroideae</taxon>
        <taxon>Anthemideae</taxon>
        <taxon>Anthemidinae</taxon>
        <taxon>Tanacetum</taxon>
    </lineage>
</organism>
<sequence length="184" mass="21017">WNNKACFVCRSLNHLIKDCDYYEKQMVQNPVWNSSMMVNHQNSIRMTHPHSNRNVVPTAVLTRLRLVSLNAARHVPTTVTQSTVKNTWPVKHVVSKAHSPVRRPINQRKTTKNSNFHKQVTTVKVNKVNVVQGNKGNAKKASAYWVWKSKCKVLDHVSRLISALMTLKKFDYTDALGRSNSVMA</sequence>
<feature type="non-terminal residue" evidence="1">
    <location>
        <position position="1"/>
    </location>
</feature>
<gene>
    <name evidence="1" type="ORF">Tci_888184</name>
</gene>
<comment type="caution">
    <text evidence="1">The sequence shown here is derived from an EMBL/GenBank/DDBJ whole genome shotgun (WGS) entry which is preliminary data.</text>
</comment>
<dbReference type="AlphaFoldDB" id="A0A699TZ00"/>
<protein>
    <submittedName>
        <fullName evidence="1">Uncharacterized protein</fullName>
    </submittedName>
</protein>
<evidence type="ECO:0000313" key="1">
    <source>
        <dbReference type="EMBL" id="GFD16215.1"/>
    </source>
</evidence>
<reference evidence="1" key="1">
    <citation type="journal article" date="2019" name="Sci. Rep.">
        <title>Draft genome of Tanacetum cinerariifolium, the natural source of mosquito coil.</title>
        <authorList>
            <person name="Yamashiro T."/>
            <person name="Shiraishi A."/>
            <person name="Satake H."/>
            <person name="Nakayama K."/>
        </authorList>
    </citation>
    <scope>NUCLEOTIDE SEQUENCE</scope>
</reference>